<reference evidence="1" key="1">
    <citation type="submission" date="2014-09" db="EMBL/GenBank/DDBJ databases">
        <authorList>
            <person name="Magalhaes I.L.F."/>
            <person name="Oliveira U."/>
            <person name="Santos F.R."/>
            <person name="Vidigal T.H.D.A."/>
            <person name="Brescovit A.D."/>
            <person name="Santos A.J."/>
        </authorList>
    </citation>
    <scope>NUCLEOTIDE SEQUENCE</scope>
    <source>
        <tissue evidence="1">Shoot tissue taken approximately 20 cm above the soil surface</tissue>
    </source>
</reference>
<sequence length="41" mass="4631">MSDEPCLYNSRLTSTCYLFARKFAPNALAPLLNISSTVMQY</sequence>
<organism evidence="1">
    <name type="scientific">Arundo donax</name>
    <name type="common">Giant reed</name>
    <name type="synonym">Donax arundinaceus</name>
    <dbReference type="NCBI Taxonomy" id="35708"/>
    <lineage>
        <taxon>Eukaryota</taxon>
        <taxon>Viridiplantae</taxon>
        <taxon>Streptophyta</taxon>
        <taxon>Embryophyta</taxon>
        <taxon>Tracheophyta</taxon>
        <taxon>Spermatophyta</taxon>
        <taxon>Magnoliopsida</taxon>
        <taxon>Liliopsida</taxon>
        <taxon>Poales</taxon>
        <taxon>Poaceae</taxon>
        <taxon>PACMAD clade</taxon>
        <taxon>Arundinoideae</taxon>
        <taxon>Arundineae</taxon>
        <taxon>Arundo</taxon>
    </lineage>
</organism>
<proteinExistence type="predicted"/>
<dbReference type="EMBL" id="GBRH01240083">
    <property type="protein sequence ID" value="JAD57812.1"/>
    <property type="molecule type" value="Transcribed_RNA"/>
</dbReference>
<accession>A0A0A9BES9</accession>
<protein>
    <submittedName>
        <fullName evidence="1">Uncharacterized protein</fullName>
    </submittedName>
</protein>
<dbReference type="AlphaFoldDB" id="A0A0A9BES9"/>
<evidence type="ECO:0000313" key="1">
    <source>
        <dbReference type="EMBL" id="JAD57812.1"/>
    </source>
</evidence>
<name>A0A0A9BES9_ARUDO</name>
<reference evidence="1" key="2">
    <citation type="journal article" date="2015" name="Data Brief">
        <title>Shoot transcriptome of the giant reed, Arundo donax.</title>
        <authorList>
            <person name="Barrero R.A."/>
            <person name="Guerrero F.D."/>
            <person name="Moolhuijzen P."/>
            <person name="Goolsby J.A."/>
            <person name="Tidwell J."/>
            <person name="Bellgard S.E."/>
            <person name="Bellgard M.I."/>
        </authorList>
    </citation>
    <scope>NUCLEOTIDE SEQUENCE</scope>
    <source>
        <tissue evidence="1">Shoot tissue taken approximately 20 cm above the soil surface</tissue>
    </source>
</reference>